<dbReference type="RefSeq" id="WP_135206719.1">
    <property type="nucleotide sequence ID" value="NZ_SPVF01000108.1"/>
</dbReference>
<dbReference type="InterPro" id="IPR009593">
    <property type="entry name" value="DUF1203"/>
</dbReference>
<proteinExistence type="predicted"/>
<sequence>MPAYRIIPIDPDFVARARAGRDDQGQLVEHHIAAGGEPLRDQLRRACAGERIILASYCPFESTGPYREYGPVFVSSELPAPAVPAWLPWEGDTPYLGRQIVVRGYSDEERIVDAYVSSRDQADADIARLFAQPDIRFILMRFAAWGCYALRLERQEPPEPAGSGG</sequence>
<name>A0A4Y9SKT4_9BURK</name>
<dbReference type="Proteomes" id="UP000298438">
    <property type="component" value="Unassembled WGS sequence"/>
</dbReference>
<dbReference type="PIRSF" id="PIRSF034110">
    <property type="entry name" value="DUF1203"/>
    <property type="match status" value="1"/>
</dbReference>
<keyword evidence="2" id="KW-1185">Reference proteome</keyword>
<accession>A0A4Y9SKT4</accession>
<dbReference type="EMBL" id="SPVF01000108">
    <property type="protein sequence ID" value="TFW22246.1"/>
    <property type="molecule type" value="Genomic_DNA"/>
</dbReference>
<dbReference type="OrthoDB" id="118609at2"/>
<protein>
    <submittedName>
        <fullName evidence="1">DUF1203 domain-containing protein</fullName>
    </submittedName>
</protein>
<dbReference type="AlphaFoldDB" id="A0A4Y9SKT4"/>
<gene>
    <name evidence="1" type="ORF">E4L96_08175</name>
</gene>
<dbReference type="Pfam" id="PF06718">
    <property type="entry name" value="DUF1203"/>
    <property type="match status" value="1"/>
</dbReference>
<organism evidence="1 2">
    <name type="scientific">Zemynaea arenosa</name>
    <dbReference type="NCBI Taxonomy" id="2561931"/>
    <lineage>
        <taxon>Bacteria</taxon>
        <taxon>Pseudomonadati</taxon>
        <taxon>Pseudomonadota</taxon>
        <taxon>Betaproteobacteria</taxon>
        <taxon>Burkholderiales</taxon>
        <taxon>Oxalobacteraceae</taxon>
        <taxon>Telluria group</taxon>
        <taxon>Zemynaea</taxon>
    </lineage>
</organism>
<evidence type="ECO:0000313" key="1">
    <source>
        <dbReference type="EMBL" id="TFW22246.1"/>
    </source>
</evidence>
<reference evidence="1 2" key="1">
    <citation type="submission" date="2019-03" db="EMBL/GenBank/DDBJ databases">
        <title>Draft Genome Sequence of Massilia arenosa sp. nov., a Novel Massilia Species Isolated from a Sandy-loam Maize Soil.</title>
        <authorList>
            <person name="Raths R."/>
            <person name="Peta V."/>
            <person name="Bucking H."/>
        </authorList>
    </citation>
    <scope>NUCLEOTIDE SEQUENCE [LARGE SCALE GENOMIC DNA]</scope>
    <source>
        <strain evidence="1 2">MC02</strain>
    </source>
</reference>
<comment type="caution">
    <text evidence="1">The sequence shown here is derived from an EMBL/GenBank/DDBJ whole genome shotgun (WGS) entry which is preliminary data.</text>
</comment>
<evidence type="ECO:0000313" key="2">
    <source>
        <dbReference type="Proteomes" id="UP000298438"/>
    </source>
</evidence>